<feature type="signal peptide" evidence="1">
    <location>
        <begin position="1"/>
        <end position="19"/>
    </location>
</feature>
<name>A0AAD6CJF5_9EURO</name>
<dbReference type="InterPro" id="IPR002937">
    <property type="entry name" value="Amino_oxidase"/>
</dbReference>
<organism evidence="3 4">
    <name type="scientific">Penicillium frequentans</name>
    <dbReference type="NCBI Taxonomy" id="3151616"/>
    <lineage>
        <taxon>Eukaryota</taxon>
        <taxon>Fungi</taxon>
        <taxon>Dikarya</taxon>
        <taxon>Ascomycota</taxon>
        <taxon>Pezizomycotina</taxon>
        <taxon>Eurotiomycetes</taxon>
        <taxon>Eurotiomycetidae</taxon>
        <taxon>Eurotiales</taxon>
        <taxon>Aspergillaceae</taxon>
        <taxon>Penicillium</taxon>
    </lineage>
</organism>
<dbReference type="Gene3D" id="3.50.50.60">
    <property type="entry name" value="FAD/NAD(P)-binding domain"/>
    <property type="match status" value="1"/>
</dbReference>
<dbReference type="SUPFAM" id="SSF51905">
    <property type="entry name" value="FAD/NAD(P)-binding domain"/>
    <property type="match status" value="1"/>
</dbReference>
<comment type="caution">
    <text evidence="3">The sequence shown here is derived from an EMBL/GenBank/DDBJ whole genome shotgun (WGS) entry which is preliminary data.</text>
</comment>
<dbReference type="PANTHER" id="PTHR10742:SF382">
    <property type="entry name" value="AMINE OXIDASE DOMAIN-CONTAINING PROTEIN"/>
    <property type="match status" value="1"/>
</dbReference>
<feature type="chain" id="PRO_5041937194" description="Amine oxidase domain-containing protein" evidence="1">
    <location>
        <begin position="20"/>
        <end position="692"/>
    </location>
</feature>
<reference evidence="3 4" key="1">
    <citation type="journal article" date="2023" name="IMA Fungus">
        <title>Comparative genomic study of the Penicillium genus elucidates a diverse pangenome and 15 lateral gene transfer events.</title>
        <authorList>
            <person name="Petersen C."/>
            <person name="Sorensen T."/>
            <person name="Nielsen M.R."/>
            <person name="Sondergaard T.E."/>
            <person name="Sorensen J.L."/>
            <person name="Fitzpatrick D.A."/>
            <person name="Frisvad J.C."/>
            <person name="Nielsen K.L."/>
        </authorList>
    </citation>
    <scope>NUCLEOTIDE SEQUENCE [LARGE SCALE GENOMIC DNA]</scope>
    <source>
        <strain evidence="3 4">IBT 35679</strain>
    </source>
</reference>
<dbReference type="AlphaFoldDB" id="A0AAD6CJF5"/>
<dbReference type="Pfam" id="PF01593">
    <property type="entry name" value="Amino_oxidase"/>
    <property type="match status" value="2"/>
</dbReference>
<dbReference type="InterPro" id="IPR050281">
    <property type="entry name" value="Flavin_monoamine_oxidase"/>
</dbReference>
<dbReference type="SUPFAM" id="SSF54373">
    <property type="entry name" value="FAD-linked reductases, C-terminal domain"/>
    <property type="match status" value="1"/>
</dbReference>
<gene>
    <name evidence="3" type="ORF">N7494_010878</name>
</gene>
<feature type="domain" description="Amine oxidase" evidence="2">
    <location>
        <begin position="395"/>
        <end position="654"/>
    </location>
</feature>
<proteinExistence type="predicted"/>
<evidence type="ECO:0000259" key="2">
    <source>
        <dbReference type="Pfam" id="PF01593"/>
    </source>
</evidence>
<sequence length="692" mass="77647">MWVWLATAFVCMVLGASSPQDIEISVKDTTTSNIANIHLKYPKTNFGEHVFTYGDCDAGDFKDQHTIANVPSGIYSGDDIRLVWVVPDTVHSNSCISAWEQDRLIGRSEQLDLSKILHAKVARRDHVPMTNESGIDAEGPWFNGVALLQNKEIGVVDVKKAKSKSIGILGAGISGLMTYLLLRSVGFTNLEISESTDRVGGRIRTEYFDLPDSKYQYQELGAMRIPITATFPMGNETLTLNFTNHQMVFQLSEVLNKLNKHNETLNIDWIPFIYNSDNALSLSKNKRNPDGSIPTIGDVAKNSSIGASTIHTPRLDDLRSKLDKIMLDPTMMKLIASNIYEAHKKFLDIGLDGKGGDDWSQADYIHNVLGYDLNTTDLANKLLPDSTPFWGHMTDILFFSSKEWKTIDKGMIRLPNAFKPLIQDDLKYHRKIQKVEYLGSENKVQVSWKNHYTDRQFQNATYDYAFVSVPFTVIRKWELPEFSPTLAHAISNLGYGSACKIALEFKSRFWEHLDRPIFGSCNTQTDVPGIGSVCYPSFNINGIGPAVVLASYNQDDYGKRWVSTPKEEHAQYVLDSFARLHGEIVYEQYTGNFKRLCWLEEESNAGGSWVDAGVGQHKLYMPSYFNTENNVIFIGEHTAYTHSWIASALESSVRGTVQLLLEMGLVDEAKEITKTWMVIYGTSLGVTDAKAG</sequence>
<protein>
    <recommendedName>
        <fullName evidence="2">Amine oxidase domain-containing protein</fullName>
    </recommendedName>
</protein>
<dbReference type="Proteomes" id="UP001220324">
    <property type="component" value="Unassembled WGS sequence"/>
</dbReference>
<dbReference type="InterPro" id="IPR036188">
    <property type="entry name" value="FAD/NAD-bd_sf"/>
</dbReference>
<evidence type="ECO:0000313" key="4">
    <source>
        <dbReference type="Proteomes" id="UP001220324"/>
    </source>
</evidence>
<keyword evidence="4" id="KW-1185">Reference proteome</keyword>
<dbReference type="GO" id="GO:0001716">
    <property type="term" value="F:L-amino-acid oxidase activity"/>
    <property type="evidence" value="ECO:0007669"/>
    <property type="project" value="TreeGrafter"/>
</dbReference>
<dbReference type="EMBL" id="JAQIZZ010000008">
    <property type="protein sequence ID" value="KAJ5524228.1"/>
    <property type="molecule type" value="Genomic_DNA"/>
</dbReference>
<evidence type="ECO:0000256" key="1">
    <source>
        <dbReference type="SAM" id="SignalP"/>
    </source>
</evidence>
<dbReference type="PANTHER" id="PTHR10742">
    <property type="entry name" value="FLAVIN MONOAMINE OXIDASE"/>
    <property type="match status" value="1"/>
</dbReference>
<dbReference type="GO" id="GO:0009063">
    <property type="term" value="P:amino acid catabolic process"/>
    <property type="evidence" value="ECO:0007669"/>
    <property type="project" value="TreeGrafter"/>
</dbReference>
<dbReference type="Gene3D" id="1.20.1440.240">
    <property type="match status" value="1"/>
</dbReference>
<keyword evidence="1" id="KW-0732">Signal</keyword>
<accession>A0AAD6CJF5</accession>
<dbReference type="Gene3D" id="3.90.660.10">
    <property type="match status" value="1"/>
</dbReference>
<feature type="domain" description="Amine oxidase" evidence="2">
    <location>
        <begin position="173"/>
        <end position="227"/>
    </location>
</feature>
<evidence type="ECO:0000313" key="3">
    <source>
        <dbReference type="EMBL" id="KAJ5524228.1"/>
    </source>
</evidence>